<keyword evidence="2" id="KW-1185">Reference proteome</keyword>
<name>A0A2Z6MNS7_TRISU</name>
<evidence type="ECO:0000313" key="2">
    <source>
        <dbReference type="Proteomes" id="UP000242715"/>
    </source>
</evidence>
<proteinExistence type="predicted"/>
<sequence length="61" mass="6901">MMQVTIYTREFCSNSTPKEEARALLAFKTRAHKNNILKYSFQRANTTIVSGKECNALTGES</sequence>
<dbReference type="AlphaFoldDB" id="A0A2Z6MNS7"/>
<evidence type="ECO:0000313" key="1">
    <source>
        <dbReference type="EMBL" id="GAU26882.1"/>
    </source>
</evidence>
<dbReference type="Proteomes" id="UP000242715">
    <property type="component" value="Unassembled WGS sequence"/>
</dbReference>
<accession>A0A2Z6MNS7</accession>
<dbReference type="EMBL" id="DF973343">
    <property type="protein sequence ID" value="GAU26882.1"/>
    <property type="molecule type" value="Genomic_DNA"/>
</dbReference>
<gene>
    <name evidence="1" type="ORF">TSUD_02850</name>
</gene>
<protein>
    <submittedName>
        <fullName evidence="1">Uncharacterized protein</fullName>
    </submittedName>
</protein>
<organism evidence="1 2">
    <name type="scientific">Trifolium subterraneum</name>
    <name type="common">Subterranean clover</name>
    <dbReference type="NCBI Taxonomy" id="3900"/>
    <lineage>
        <taxon>Eukaryota</taxon>
        <taxon>Viridiplantae</taxon>
        <taxon>Streptophyta</taxon>
        <taxon>Embryophyta</taxon>
        <taxon>Tracheophyta</taxon>
        <taxon>Spermatophyta</taxon>
        <taxon>Magnoliopsida</taxon>
        <taxon>eudicotyledons</taxon>
        <taxon>Gunneridae</taxon>
        <taxon>Pentapetalae</taxon>
        <taxon>rosids</taxon>
        <taxon>fabids</taxon>
        <taxon>Fabales</taxon>
        <taxon>Fabaceae</taxon>
        <taxon>Papilionoideae</taxon>
        <taxon>50 kb inversion clade</taxon>
        <taxon>NPAAA clade</taxon>
        <taxon>Hologalegina</taxon>
        <taxon>IRL clade</taxon>
        <taxon>Trifolieae</taxon>
        <taxon>Trifolium</taxon>
    </lineage>
</organism>
<reference evidence="2" key="1">
    <citation type="journal article" date="2017" name="Front. Plant Sci.">
        <title>Climate Clever Clovers: New Paradigm to Reduce the Environmental Footprint of Ruminants by Breeding Low Methanogenic Forages Utilizing Haplotype Variation.</title>
        <authorList>
            <person name="Kaur P."/>
            <person name="Appels R."/>
            <person name="Bayer P.E."/>
            <person name="Keeble-Gagnere G."/>
            <person name="Wang J."/>
            <person name="Hirakawa H."/>
            <person name="Shirasawa K."/>
            <person name="Vercoe P."/>
            <person name="Stefanova K."/>
            <person name="Durmic Z."/>
            <person name="Nichols P."/>
            <person name="Revell C."/>
            <person name="Isobe S.N."/>
            <person name="Edwards D."/>
            <person name="Erskine W."/>
        </authorList>
    </citation>
    <scope>NUCLEOTIDE SEQUENCE [LARGE SCALE GENOMIC DNA]</scope>
    <source>
        <strain evidence="2">cv. Daliak</strain>
    </source>
</reference>